<dbReference type="EMBL" id="QXFY01000312">
    <property type="protein sequence ID" value="KAE9348344.1"/>
    <property type="molecule type" value="Genomic_DNA"/>
</dbReference>
<sequence length="149" mass="16553">MVINKTGDRPSIGIDTGTAYSSVAVWQKDRVEILPNKFGNLLTPSYVAFTDTEVLVGEAAADQLLRNAKNTVFGITRLIGRKFSDPQVQESILHYPFEVVCSPDDKPQVVVQFRGGTRVFQPVEILAILLSEMRGIVENYTGKERRALL</sequence>
<keyword evidence="1" id="KW-0547">Nucleotide-binding</keyword>
<evidence type="ECO:0000313" key="12">
    <source>
        <dbReference type="Proteomes" id="UP000429523"/>
    </source>
</evidence>
<evidence type="ECO:0000313" key="11">
    <source>
        <dbReference type="EMBL" id="KAE9348344.1"/>
    </source>
</evidence>
<evidence type="ECO:0000313" key="5">
    <source>
        <dbReference type="EMBL" id="KAE9089069.1"/>
    </source>
</evidence>
<evidence type="ECO:0000313" key="7">
    <source>
        <dbReference type="EMBL" id="KAE9149068.1"/>
    </source>
</evidence>
<reference evidence="12 13" key="1">
    <citation type="submission" date="2018-08" db="EMBL/GenBank/DDBJ databases">
        <title>Genomic investigation of the strawberry pathogen Phytophthora fragariae indicates pathogenicity is determined by transcriptional variation in three key races.</title>
        <authorList>
            <person name="Adams T.M."/>
            <person name="Armitage A.D."/>
            <person name="Sobczyk M.K."/>
            <person name="Bates H.J."/>
            <person name="Dunwell J.M."/>
            <person name="Nellist C.F."/>
            <person name="Harrison R.J."/>
        </authorList>
    </citation>
    <scope>NUCLEOTIDE SEQUENCE [LARGE SCALE GENOMIC DNA]</scope>
    <source>
        <strain evidence="9 14">BC-1</strain>
        <strain evidence="10 18">BC-23</strain>
        <strain evidence="8 13">NOV-27</strain>
        <strain evidence="7 15">NOV-5</strain>
        <strain evidence="5 16">NOV-71</strain>
        <strain evidence="11 19">NOV-77</strain>
        <strain evidence="3 12">NOV-9</strain>
        <strain evidence="6 20">ONT-3</strain>
        <strain evidence="4 17">SCRP245</strain>
    </source>
</reference>
<keyword evidence="13" id="KW-1185">Reference proteome</keyword>
<evidence type="ECO:0000313" key="6">
    <source>
        <dbReference type="EMBL" id="KAE9123252.1"/>
    </source>
</evidence>
<evidence type="ECO:0000256" key="2">
    <source>
        <dbReference type="ARBA" id="ARBA00022840"/>
    </source>
</evidence>
<dbReference type="InterPro" id="IPR043129">
    <property type="entry name" value="ATPase_NBD"/>
</dbReference>
<protein>
    <submittedName>
        <fullName evidence="8">Uncharacterized protein</fullName>
    </submittedName>
</protein>
<dbReference type="OrthoDB" id="163899at2759"/>
<gene>
    <name evidence="9" type="ORF">PF002_g8789</name>
    <name evidence="10" type="ORF">PF004_g3300</name>
    <name evidence="8" type="ORF">PF005_g19403</name>
    <name evidence="7" type="ORF">PF006_g6403</name>
    <name evidence="5" type="ORF">PF007_g19732</name>
    <name evidence="11" type="ORF">PF008_g7391</name>
    <name evidence="3" type="ORF">PF009_g8018</name>
    <name evidence="6" type="ORF">PF010_g6474</name>
    <name evidence="4" type="ORF">PF011_g7626</name>
</gene>
<dbReference type="Proteomes" id="UP000440732">
    <property type="component" value="Unassembled WGS sequence"/>
</dbReference>
<dbReference type="Proteomes" id="UP000460718">
    <property type="component" value="Unassembled WGS sequence"/>
</dbReference>
<evidence type="ECO:0000313" key="9">
    <source>
        <dbReference type="EMBL" id="KAE9242326.1"/>
    </source>
</evidence>
<dbReference type="Proteomes" id="UP000488956">
    <property type="component" value="Unassembled WGS sequence"/>
</dbReference>
<evidence type="ECO:0000313" key="20">
    <source>
        <dbReference type="Proteomes" id="UP000488956"/>
    </source>
</evidence>
<dbReference type="GO" id="GO:0140662">
    <property type="term" value="F:ATP-dependent protein folding chaperone"/>
    <property type="evidence" value="ECO:0007669"/>
    <property type="project" value="InterPro"/>
</dbReference>
<evidence type="ECO:0000313" key="8">
    <source>
        <dbReference type="EMBL" id="KAE9190068.1"/>
    </source>
</evidence>
<dbReference type="Proteomes" id="UP000486351">
    <property type="component" value="Unassembled WGS sequence"/>
</dbReference>
<evidence type="ECO:0000313" key="17">
    <source>
        <dbReference type="Proteomes" id="UP000460718"/>
    </source>
</evidence>
<dbReference type="EMBL" id="QXGD01000350">
    <property type="protein sequence ID" value="KAE9242326.1"/>
    <property type="molecule type" value="Genomic_DNA"/>
</dbReference>
<evidence type="ECO:0000313" key="13">
    <source>
        <dbReference type="Proteomes" id="UP000433483"/>
    </source>
</evidence>
<dbReference type="GO" id="GO:0005524">
    <property type="term" value="F:ATP binding"/>
    <property type="evidence" value="ECO:0007669"/>
    <property type="project" value="UniProtKB-KW"/>
</dbReference>
<dbReference type="AlphaFoldDB" id="A0A6A3WRU7"/>
<dbReference type="Proteomes" id="UP000433483">
    <property type="component" value="Unassembled WGS sequence"/>
</dbReference>
<dbReference type="Proteomes" id="UP000441208">
    <property type="component" value="Unassembled WGS sequence"/>
</dbReference>
<evidence type="ECO:0000313" key="18">
    <source>
        <dbReference type="Proteomes" id="UP000476176"/>
    </source>
</evidence>
<name>A0A6A3WRU7_9STRA</name>
<dbReference type="EMBL" id="QXGF01000317">
    <property type="protein sequence ID" value="KAE8942207.1"/>
    <property type="molecule type" value="Genomic_DNA"/>
</dbReference>
<dbReference type="EMBL" id="QXGB01001483">
    <property type="protein sequence ID" value="KAE9190068.1"/>
    <property type="molecule type" value="Genomic_DNA"/>
</dbReference>
<keyword evidence="2" id="KW-0067">ATP-binding</keyword>
<evidence type="ECO:0000256" key="1">
    <source>
        <dbReference type="ARBA" id="ARBA00022741"/>
    </source>
</evidence>
<evidence type="ECO:0000313" key="16">
    <source>
        <dbReference type="Proteomes" id="UP000441208"/>
    </source>
</evidence>
<dbReference type="EMBL" id="QXGC01000103">
    <property type="protein sequence ID" value="KAE9249625.1"/>
    <property type="molecule type" value="Genomic_DNA"/>
</dbReference>
<organism evidence="8 13">
    <name type="scientific">Phytophthora fragariae</name>
    <dbReference type="NCBI Taxonomy" id="53985"/>
    <lineage>
        <taxon>Eukaryota</taxon>
        <taxon>Sar</taxon>
        <taxon>Stramenopiles</taxon>
        <taxon>Oomycota</taxon>
        <taxon>Peronosporomycetes</taxon>
        <taxon>Peronosporales</taxon>
        <taxon>Peronosporaceae</taxon>
        <taxon>Phytophthora</taxon>
    </lineage>
</organism>
<dbReference type="InterPro" id="IPR013126">
    <property type="entry name" value="Hsp_70_fam"/>
</dbReference>
<dbReference type="SUPFAM" id="SSF53067">
    <property type="entry name" value="Actin-like ATPase domain"/>
    <property type="match status" value="1"/>
</dbReference>
<dbReference type="EMBL" id="QXGA01000258">
    <property type="protein sequence ID" value="KAE9149068.1"/>
    <property type="molecule type" value="Genomic_DNA"/>
</dbReference>
<dbReference type="EMBL" id="QXFW01000342">
    <property type="protein sequence ID" value="KAE9015418.1"/>
    <property type="molecule type" value="Genomic_DNA"/>
</dbReference>
<dbReference type="Proteomes" id="UP000476176">
    <property type="component" value="Unassembled WGS sequence"/>
</dbReference>
<dbReference type="Proteomes" id="UP000440367">
    <property type="component" value="Unassembled WGS sequence"/>
</dbReference>
<dbReference type="Gene3D" id="3.30.420.40">
    <property type="match status" value="1"/>
</dbReference>
<evidence type="ECO:0000313" key="3">
    <source>
        <dbReference type="EMBL" id="KAE8942207.1"/>
    </source>
</evidence>
<dbReference type="PRINTS" id="PR00301">
    <property type="entry name" value="HEATSHOCK70"/>
</dbReference>
<accession>A0A6A3WRU7</accession>
<evidence type="ECO:0000313" key="4">
    <source>
        <dbReference type="EMBL" id="KAE9015418.1"/>
    </source>
</evidence>
<dbReference type="Pfam" id="PF00012">
    <property type="entry name" value="HSP70"/>
    <property type="match status" value="1"/>
</dbReference>
<evidence type="ECO:0000313" key="10">
    <source>
        <dbReference type="EMBL" id="KAE9249625.1"/>
    </source>
</evidence>
<dbReference type="EMBL" id="QXFZ01001522">
    <property type="protein sequence ID" value="KAE9089069.1"/>
    <property type="molecule type" value="Genomic_DNA"/>
</dbReference>
<evidence type="ECO:0000313" key="19">
    <source>
        <dbReference type="Proteomes" id="UP000486351"/>
    </source>
</evidence>
<proteinExistence type="predicted"/>
<dbReference type="EMBL" id="QXFX01000258">
    <property type="protein sequence ID" value="KAE9123252.1"/>
    <property type="molecule type" value="Genomic_DNA"/>
</dbReference>
<evidence type="ECO:0000313" key="14">
    <source>
        <dbReference type="Proteomes" id="UP000440367"/>
    </source>
</evidence>
<dbReference type="PANTHER" id="PTHR19375">
    <property type="entry name" value="HEAT SHOCK PROTEIN 70KDA"/>
    <property type="match status" value="1"/>
</dbReference>
<evidence type="ECO:0000313" key="15">
    <source>
        <dbReference type="Proteomes" id="UP000440732"/>
    </source>
</evidence>
<dbReference type="Proteomes" id="UP000429523">
    <property type="component" value="Unassembled WGS sequence"/>
</dbReference>
<comment type="caution">
    <text evidence="8">The sequence shown here is derived from an EMBL/GenBank/DDBJ whole genome shotgun (WGS) entry which is preliminary data.</text>
</comment>